<gene>
    <name evidence="9" type="ORF">BCR33DRAFT_735863</name>
</gene>
<evidence type="ECO:0000313" key="10">
    <source>
        <dbReference type="Proteomes" id="UP000193642"/>
    </source>
</evidence>
<dbReference type="InterPro" id="IPR036390">
    <property type="entry name" value="WH_DNA-bd_sf"/>
</dbReference>
<comment type="similarity">
    <text evidence="3">Belongs to the CSN1 family.</text>
</comment>
<dbReference type="STRING" id="329046.A0A1Y2CL40"/>
<evidence type="ECO:0000256" key="6">
    <source>
        <dbReference type="ARBA" id="ARBA00023242"/>
    </source>
</evidence>
<dbReference type="EMBL" id="MCGO01000013">
    <property type="protein sequence ID" value="ORY47677.1"/>
    <property type="molecule type" value="Genomic_DNA"/>
</dbReference>
<evidence type="ECO:0000313" key="9">
    <source>
        <dbReference type="EMBL" id="ORY47677.1"/>
    </source>
</evidence>
<dbReference type="AlphaFoldDB" id="A0A1Y2CL40"/>
<proteinExistence type="inferred from homology"/>
<dbReference type="Pfam" id="PF10602">
    <property type="entry name" value="RPN7"/>
    <property type="match status" value="1"/>
</dbReference>
<feature type="domain" description="PCI" evidence="8">
    <location>
        <begin position="111"/>
        <end position="288"/>
    </location>
</feature>
<sequence>MGHQDLGDHFYACGDLASALKCYSRTRDYCSTAKHVLDMCFNVIKVSVDQRNFSHVQSYVMKAESTPDPTATPVSATAPAATSPVNIDTSRQLLLSKLKCCMGLVHLDAGKFKSAARSFLEVGPEIIGRYTEVIAAADIANYLALFSLATFERAEIKSKIIDNPVMKQFLELADPKLRDEVLGGFYNARYGVCLEALETLKPTFLLDMYLNSHIPQLYTLIRRRAIVQYIHPFEAVDLKKMSVAFGGSSSETDVALLESEVANLVSDGVVKARIDSHNKILRINKSDKRNVMFEKTIKMGDEYVKQASFLLLRASLMKQDMFVEAPHAEFGERERGERGDRADRYQNRMMA</sequence>
<dbReference type="GO" id="GO:0005737">
    <property type="term" value="C:cytoplasm"/>
    <property type="evidence" value="ECO:0007669"/>
    <property type="project" value="UniProtKB-SubCell"/>
</dbReference>
<evidence type="ECO:0000256" key="2">
    <source>
        <dbReference type="ARBA" id="ARBA00004496"/>
    </source>
</evidence>
<keyword evidence="6" id="KW-0539">Nucleus</keyword>
<dbReference type="Pfam" id="PF01399">
    <property type="entry name" value="PCI"/>
    <property type="match status" value="1"/>
</dbReference>
<dbReference type="GO" id="GO:0008180">
    <property type="term" value="C:COP9 signalosome"/>
    <property type="evidence" value="ECO:0007669"/>
    <property type="project" value="UniProtKB-KW"/>
</dbReference>
<evidence type="ECO:0000256" key="3">
    <source>
        <dbReference type="ARBA" id="ARBA00008793"/>
    </source>
</evidence>
<dbReference type="PANTHER" id="PTHR14145:SF2">
    <property type="entry name" value="COP9 SIGNALOSOME COMPLEX SUBUNIT 1"/>
    <property type="match status" value="1"/>
</dbReference>
<dbReference type="Gene3D" id="1.25.40.570">
    <property type="match status" value="1"/>
</dbReference>
<evidence type="ECO:0000256" key="4">
    <source>
        <dbReference type="ARBA" id="ARBA00022490"/>
    </source>
</evidence>
<protein>
    <submittedName>
        <fullName evidence="9">PCI-domain-containing protein</fullName>
    </submittedName>
</protein>
<organism evidence="9 10">
    <name type="scientific">Rhizoclosmatium globosum</name>
    <dbReference type="NCBI Taxonomy" id="329046"/>
    <lineage>
        <taxon>Eukaryota</taxon>
        <taxon>Fungi</taxon>
        <taxon>Fungi incertae sedis</taxon>
        <taxon>Chytridiomycota</taxon>
        <taxon>Chytridiomycota incertae sedis</taxon>
        <taxon>Chytridiomycetes</taxon>
        <taxon>Chytridiales</taxon>
        <taxon>Chytriomycetaceae</taxon>
        <taxon>Rhizoclosmatium</taxon>
    </lineage>
</organism>
<dbReference type="SUPFAM" id="SSF46785">
    <property type="entry name" value="Winged helix' DNA-binding domain"/>
    <property type="match status" value="1"/>
</dbReference>
<dbReference type="OrthoDB" id="422427at2759"/>
<dbReference type="Proteomes" id="UP000193642">
    <property type="component" value="Unassembled WGS sequence"/>
</dbReference>
<dbReference type="PROSITE" id="PS50250">
    <property type="entry name" value="PCI"/>
    <property type="match status" value="1"/>
</dbReference>
<evidence type="ECO:0000256" key="7">
    <source>
        <dbReference type="SAM" id="MobiDB-lite"/>
    </source>
</evidence>
<dbReference type="PANTHER" id="PTHR14145">
    <property type="entry name" value="26S PROTESOME SUBUNIT 6"/>
    <property type="match status" value="1"/>
</dbReference>
<feature type="region of interest" description="Disordered" evidence="7">
    <location>
        <begin position="331"/>
        <end position="351"/>
    </location>
</feature>
<evidence type="ECO:0000259" key="8">
    <source>
        <dbReference type="PROSITE" id="PS50250"/>
    </source>
</evidence>
<dbReference type="InterPro" id="IPR000717">
    <property type="entry name" value="PCI_dom"/>
</dbReference>
<dbReference type="SMART" id="SM00088">
    <property type="entry name" value="PINT"/>
    <property type="match status" value="1"/>
</dbReference>
<dbReference type="InterPro" id="IPR045135">
    <property type="entry name" value="Rpn7_N"/>
</dbReference>
<evidence type="ECO:0000256" key="1">
    <source>
        <dbReference type="ARBA" id="ARBA00004123"/>
    </source>
</evidence>
<keyword evidence="10" id="KW-1185">Reference proteome</keyword>
<keyword evidence="4" id="KW-0963">Cytoplasm</keyword>
<evidence type="ECO:0000256" key="5">
    <source>
        <dbReference type="ARBA" id="ARBA00022790"/>
    </source>
</evidence>
<accession>A0A1Y2CL40</accession>
<keyword evidence="5" id="KW-0736">Signalosome</keyword>
<dbReference type="InterPro" id="IPR019585">
    <property type="entry name" value="Rpn7/CSN1"/>
</dbReference>
<name>A0A1Y2CL40_9FUNG</name>
<reference evidence="9 10" key="1">
    <citation type="submission" date="2016-07" db="EMBL/GenBank/DDBJ databases">
        <title>Pervasive Adenine N6-methylation of Active Genes in Fungi.</title>
        <authorList>
            <consortium name="DOE Joint Genome Institute"/>
            <person name="Mondo S.J."/>
            <person name="Dannebaum R.O."/>
            <person name="Kuo R.C."/>
            <person name="Labutti K."/>
            <person name="Haridas S."/>
            <person name="Kuo A."/>
            <person name="Salamov A."/>
            <person name="Ahrendt S.R."/>
            <person name="Lipzen A."/>
            <person name="Sullivan W."/>
            <person name="Andreopoulos W.B."/>
            <person name="Clum A."/>
            <person name="Lindquist E."/>
            <person name="Daum C."/>
            <person name="Ramamoorthy G.K."/>
            <person name="Gryganskyi A."/>
            <person name="Culley D."/>
            <person name="Magnuson J.K."/>
            <person name="James T.Y."/>
            <person name="O'Malley M.A."/>
            <person name="Stajich J.E."/>
            <person name="Spatafora J.W."/>
            <person name="Visel A."/>
            <person name="Grigoriev I.V."/>
        </authorList>
    </citation>
    <scope>NUCLEOTIDE SEQUENCE [LARGE SCALE GENOMIC DNA]</scope>
    <source>
        <strain evidence="9 10">JEL800</strain>
    </source>
</reference>
<comment type="subcellular location">
    <subcellularLocation>
        <location evidence="2">Cytoplasm</location>
    </subcellularLocation>
    <subcellularLocation>
        <location evidence="1">Nucleus</location>
    </subcellularLocation>
</comment>
<comment type="caution">
    <text evidence="9">The sequence shown here is derived from an EMBL/GenBank/DDBJ whole genome shotgun (WGS) entry which is preliminary data.</text>
</comment>